<organism evidence="1">
    <name type="scientific">Arundo donax</name>
    <name type="common">Giant reed</name>
    <name type="synonym">Donax arundinaceus</name>
    <dbReference type="NCBI Taxonomy" id="35708"/>
    <lineage>
        <taxon>Eukaryota</taxon>
        <taxon>Viridiplantae</taxon>
        <taxon>Streptophyta</taxon>
        <taxon>Embryophyta</taxon>
        <taxon>Tracheophyta</taxon>
        <taxon>Spermatophyta</taxon>
        <taxon>Magnoliopsida</taxon>
        <taxon>Liliopsida</taxon>
        <taxon>Poales</taxon>
        <taxon>Poaceae</taxon>
        <taxon>PACMAD clade</taxon>
        <taxon>Arundinoideae</taxon>
        <taxon>Arundineae</taxon>
        <taxon>Arundo</taxon>
    </lineage>
</organism>
<reference evidence="1" key="1">
    <citation type="submission" date="2014-09" db="EMBL/GenBank/DDBJ databases">
        <authorList>
            <person name="Magalhaes I.L.F."/>
            <person name="Oliveira U."/>
            <person name="Santos F.R."/>
            <person name="Vidigal T.H.D.A."/>
            <person name="Brescovit A.D."/>
            <person name="Santos A.J."/>
        </authorList>
    </citation>
    <scope>NUCLEOTIDE SEQUENCE</scope>
    <source>
        <tissue evidence="1">Shoot tissue taken approximately 20 cm above the soil surface</tissue>
    </source>
</reference>
<evidence type="ECO:0000313" key="1">
    <source>
        <dbReference type="EMBL" id="JAD96680.1"/>
    </source>
</evidence>
<protein>
    <submittedName>
        <fullName evidence="1">Uncharacterized protein</fullName>
    </submittedName>
</protein>
<sequence>MNASETINNTTASCIRIVKFMPDPPCVVCSLLCCCCLPVPLAW</sequence>
<dbReference type="EMBL" id="GBRH01201215">
    <property type="protein sequence ID" value="JAD96680.1"/>
    <property type="molecule type" value="Transcribed_RNA"/>
</dbReference>
<dbReference type="AlphaFoldDB" id="A0A0A9EFR4"/>
<proteinExistence type="predicted"/>
<reference evidence="1" key="2">
    <citation type="journal article" date="2015" name="Data Brief">
        <title>Shoot transcriptome of the giant reed, Arundo donax.</title>
        <authorList>
            <person name="Barrero R.A."/>
            <person name="Guerrero F.D."/>
            <person name="Moolhuijzen P."/>
            <person name="Goolsby J.A."/>
            <person name="Tidwell J."/>
            <person name="Bellgard S.E."/>
            <person name="Bellgard M.I."/>
        </authorList>
    </citation>
    <scope>NUCLEOTIDE SEQUENCE</scope>
    <source>
        <tissue evidence="1">Shoot tissue taken approximately 20 cm above the soil surface</tissue>
    </source>
</reference>
<name>A0A0A9EFR4_ARUDO</name>
<accession>A0A0A9EFR4</accession>